<name>A0A6N7BTR4_9GAMM</name>
<feature type="transmembrane region" description="Helical" evidence="1">
    <location>
        <begin position="20"/>
        <end position="41"/>
    </location>
</feature>
<organism evidence="2 3">
    <name type="scientific">Psychrobacter nivimaris</name>
    <dbReference type="NCBI Taxonomy" id="281738"/>
    <lineage>
        <taxon>Bacteria</taxon>
        <taxon>Pseudomonadati</taxon>
        <taxon>Pseudomonadota</taxon>
        <taxon>Gammaproteobacteria</taxon>
        <taxon>Moraxellales</taxon>
        <taxon>Moraxellaceae</taxon>
        <taxon>Psychrobacter</taxon>
    </lineage>
</organism>
<evidence type="ECO:0000313" key="2">
    <source>
        <dbReference type="EMBL" id="KAF0567718.1"/>
    </source>
</evidence>
<proteinExistence type="predicted"/>
<gene>
    <name evidence="2" type="ORF">FQV37_1833</name>
</gene>
<dbReference type="AlphaFoldDB" id="A0A6N7BTR4"/>
<protein>
    <submittedName>
        <fullName evidence="2">Uncharacterized protein</fullName>
    </submittedName>
</protein>
<dbReference type="EMBL" id="VZIZ01000036">
    <property type="protein sequence ID" value="KAF0567718.1"/>
    <property type="molecule type" value="Genomic_DNA"/>
</dbReference>
<evidence type="ECO:0000313" key="3">
    <source>
        <dbReference type="Proteomes" id="UP000471465"/>
    </source>
</evidence>
<keyword evidence="1" id="KW-0472">Membrane</keyword>
<dbReference type="Proteomes" id="UP000471465">
    <property type="component" value="Unassembled WGS sequence"/>
</dbReference>
<reference evidence="2 3" key="1">
    <citation type="submission" date="2019-09" db="EMBL/GenBank/DDBJ databases">
        <title>Draft genome sequence of Psychrobacter nivimaris LAMA 639, in search for biotechnological relevant genes.</title>
        <authorList>
            <person name="Lima A.O.S."/>
            <person name="Staloch B.E.K."/>
            <person name="Freitas R.C."/>
            <person name="Niero H."/>
            <person name="Silva M.A.C."/>
        </authorList>
    </citation>
    <scope>NUCLEOTIDE SEQUENCE [LARGE SCALE GENOMIC DNA]</scope>
    <source>
        <strain evidence="2 3">LAMA 639</strain>
    </source>
</reference>
<keyword evidence="1" id="KW-0812">Transmembrane</keyword>
<evidence type="ECO:0000256" key="1">
    <source>
        <dbReference type="SAM" id="Phobius"/>
    </source>
</evidence>
<sequence>MLILKLILKIRLEVDKYYLIYYQVVQILIVPVSTVSVSIQIA</sequence>
<accession>A0A6N7BTR4</accession>
<keyword evidence="1" id="KW-1133">Transmembrane helix</keyword>
<keyword evidence="3" id="KW-1185">Reference proteome</keyword>
<comment type="caution">
    <text evidence="2">The sequence shown here is derived from an EMBL/GenBank/DDBJ whole genome shotgun (WGS) entry which is preliminary data.</text>
</comment>